<evidence type="ECO:0000313" key="1">
    <source>
        <dbReference type="EMBL" id="KAF4635047.1"/>
    </source>
</evidence>
<dbReference type="OrthoDB" id="2364174at2759"/>
<sequence length="304" mass="34178">MSADKAPAEKLPLAARKNVRDGWEAKKPELEAKLLAHLGVPWTFEVNPLIIYPYAEKDSYGHNSLGDCINAYFEAFEWTLRDFISKHGDTGKDELNTVCSAHIATLIPSTKFNYCGTDVEDGKLRLLFHPNYLGTNINDVAYKLAETLSEAPQPAGAPTLSYAARHSIKTNYDSKIEELSKEIRDILKNPEFKFEPGFNELGEKLKGGKDVRDDWETNLGLFALKYFESLLDTLKSEKFGEDELLREGLEEGVPKGVVKIRIVDKLGRSYNETVLEDGALVIQTTPEYWGTNIHYACDKLVDIL</sequence>
<organism evidence="1 2">
    <name type="scientific">Cudoniella acicularis</name>
    <dbReference type="NCBI Taxonomy" id="354080"/>
    <lineage>
        <taxon>Eukaryota</taxon>
        <taxon>Fungi</taxon>
        <taxon>Dikarya</taxon>
        <taxon>Ascomycota</taxon>
        <taxon>Pezizomycotina</taxon>
        <taxon>Leotiomycetes</taxon>
        <taxon>Helotiales</taxon>
        <taxon>Tricladiaceae</taxon>
        <taxon>Cudoniella</taxon>
    </lineage>
</organism>
<comment type="caution">
    <text evidence="1">The sequence shown here is derived from an EMBL/GenBank/DDBJ whole genome shotgun (WGS) entry which is preliminary data.</text>
</comment>
<dbReference type="AlphaFoldDB" id="A0A8H4RV44"/>
<reference evidence="1 2" key="1">
    <citation type="submission" date="2020-03" db="EMBL/GenBank/DDBJ databases">
        <title>Draft Genome Sequence of Cudoniella acicularis.</title>
        <authorList>
            <person name="Buettner E."/>
            <person name="Kellner H."/>
        </authorList>
    </citation>
    <scope>NUCLEOTIDE SEQUENCE [LARGE SCALE GENOMIC DNA]</scope>
    <source>
        <strain evidence="1 2">DSM 108380</strain>
    </source>
</reference>
<dbReference type="Proteomes" id="UP000566819">
    <property type="component" value="Unassembled WGS sequence"/>
</dbReference>
<evidence type="ECO:0000313" key="2">
    <source>
        <dbReference type="Proteomes" id="UP000566819"/>
    </source>
</evidence>
<keyword evidence="2" id="KW-1185">Reference proteome</keyword>
<accession>A0A8H4RV44</accession>
<proteinExistence type="predicted"/>
<protein>
    <submittedName>
        <fullName evidence="1">Uncharacterized protein</fullName>
    </submittedName>
</protein>
<name>A0A8H4RV44_9HELO</name>
<dbReference type="EMBL" id="JAAMPI010000144">
    <property type="protein sequence ID" value="KAF4635047.1"/>
    <property type="molecule type" value="Genomic_DNA"/>
</dbReference>
<gene>
    <name evidence="1" type="ORF">G7Y89_g3041</name>
</gene>